<evidence type="ECO:0000313" key="9">
    <source>
        <dbReference type="EMBL" id="PKS10411.1"/>
    </source>
</evidence>
<dbReference type="STRING" id="41688.A0A2N3NDA9"/>
<feature type="transmembrane region" description="Helical" evidence="7">
    <location>
        <begin position="117"/>
        <end position="140"/>
    </location>
</feature>
<name>A0A2N3NDA9_9PEZI</name>
<gene>
    <name evidence="7" type="primary">DLT1</name>
    <name evidence="9" type="ORF">jhhlp_002162</name>
</gene>
<keyword evidence="6 7" id="KW-0472">Membrane</keyword>
<evidence type="ECO:0000256" key="7">
    <source>
        <dbReference type="RuleBase" id="RU367100"/>
    </source>
</evidence>
<comment type="similarity">
    <text evidence="2 7">Belongs to the DLT1 family.</text>
</comment>
<evidence type="ECO:0000256" key="8">
    <source>
        <dbReference type="SAM" id="MobiDB-lite"/>
    </source>
</evidence>
<keyword evidence="5 7" id="KW-1133">Transmembrane helix</keyword>
<proteinExistence type="inferred from homology"/>
<sequence>MRIRFKSVEAWSSHNWYSYIGVIHAPSIAPFTASDAFAVYLPRPTVAIKLAVLARPDPAKRLSLLPPAIMVSAHAVFRLIYNTLYTIFYVVLVALLVVTPTDVIYRAWRNGQTYNIWIIAVCYLLTFLLVSFIYATRLYINKTALAAIPKQWIPIEKGDVDPMVHRLIRYGLDRSAAIAYDARPRIKQGLETTVTNESRGTDRTDPDRELEKQTSRLFRLRKSVTKEEDVRVVLPPHEPVSNEIEQPGWGSPISPDLADIQYSTVFTEFPTLIEAKALTLAPAAQGQPSGVAEPNATVDPDIVGLLQRPLSMGLRDYISHLASLGVLDLTPTVAEFLTCYENARFSTRPISNTDFRHLMHLFAEVLRYMKPFDPEALDDASSGNYSSSAASLRPPTSSSNSSRVIPNRILTRTPSLAGGDRGFRTAPTTPKSGVSDSASRAAASVGSSLDSFAQTRHPYPISGVASSASTRSSISGTGSVLRFEDDG</sequence>
<evidence type="ECO:0000256" key="6">
    <source>
        <dbReference type="ARBA" id="ARBA00023136"/>
    </source>
</evidence>
<dbReference type="OrthoDB" id="4096362at2759"/>
<comment type="function">
    <text evidence="1 7">Required for growth under high-pressure and low-temperature conditions.</text>
</comment>
<feature type="region of interest" description="Disordered" evidence="8">
    <location>
        <begin position="462"/>
        <end position="487"/>
    </location>
</feature>
<evidence type="ECO:0000313" key="10">
    <source>
        <dbReference type="Proteomes" id="UP000233524"/>
    </source>
</evidence>
<evidence type="ECO:0000256" key="4">
    <source>
        <dbReference type="ARBA" id="ARBA00022692"/>
    </source>
</evidence>
<keyword evidence="4 7" id="KW-0812">Transmembrane</keyword>
<dbReference type="PANTHER" id="PTHR40021">
    <property type="entry name" value="DEFECT AT LOW TEMPERATURE PROTEIN 1"/>
    <property type="match status" value="1"/>
</dbReference>
<dbReference type="AlphaFoldDB" id="A0A2N3NDA9"/>
<dbReference type="InterPro" id="IPR038869">
    <property type="entry name" value="DLT1"/>
</dbReference>
<dbReference type="PANTHER" id="PTHR40021:SF1">
    <property type="entry name" value="DEFECT AT LOW TEMPERATURE PROTEIN 1"/>
    <property type="match status" value="1"/>
</dbReference>
<dbReference type="Proteomes" id="UP000233524">
    <property type="component" value="Unassembled WGS sequence"/>
</dbReference>
<feature type="compositionally biased region" description="Low complexity" evidence="8">
    <location>
        <begin position="380"/>
        <end position="402"/>
    </location>
</feature>
<evidence type="ECO:0000256" key="2">
    <source>
        <dbReference type="ARBA" id="ARBA00005550"/>
    </source>
</evidence>
<evidence type="ECO:0000256" key="3">
    <source>
        <dbReference type="ARBA" id="ARBA00021353"/>
    </source>
</evidence>
<feature type="compositionally biased region" description="Low complexity" evidence="8">
    <location>
        <begin position="462"/>
        <end position="480"/>
    </location>
</feature>
<dbReference type="InParanoid" id="A0A2N3NDA9"/>
<feature type="transmembrane region" description="Helical" evidence="7">
    <location>
        <begin position="87"/>
        <end position="105"/>
    </location>
</feature>
<accession>A0A2N3NDA9</accession>
<feature type="region of interest" description="Disordered" evidence="8">
    <location>
        <begin position="379"/>
        <end position="440"/>
    </location>
</feature>
<comment type="caution">
    <text evidence="9">The sequence shown here is derived from an EMBL/GenBank/DDBJ whole genome shotgun (WGS) entry which is preliminary data.</text>
</comment>
<protein>
    <recommendedName>
        <fullName evidence="3 7">Defect at low temperature protein 1</fullName>
    </recommendedName>
</protein>
<evidence type="ECO:0000256" key="1">
    <source>
        <dbReference type="ARBA" id="ARBA00002489"/>
    </source>
</evidence>
<dbReference type="GO" id="GO:0016020">
    <property type="term" value="C:membrane"/>
    <property type="evidence" value="ECO:0007669"/>
    <property type="project" value="UniProtKB-SubCell"/>
</dbReference>
<evidence type="ECO:0000256" key="5">
    <source>
        <dbReference type="ARBA" id="ARBA00022989"/>
    </source>
</evidence>
<reference evidence="9 10" key="1">
    <citation type="journal article" date="2017" name="G3 (Bethesda)">
        <title>First Draft Genome Sequence of the Pathogenic Fungus Lomentospora prolificans (Formerly Scedosporium prolificans).</title>
        <authorList>
            <person name="Luo R."/>
            <person name="Zimin A."/>
            <person name="Workman R."/>
            <person name="Fan Y."/>
            <person name="Pertea G."/>
            <person name="Grossman N."/>
            <person name="Wear M.P."/>
            <person name="Jia B."/>
            <person name="Miller H."/>
            <person name="Casadevall A."/>
            <person name="Timp W."/>
            <person name="Zhang S.X."/>
            <person name="Salzberg S.L."/>
        </authorList>
    </citation>
    <scope>NUCLEOTIDE SEQUENCE [LARGE SCALE GENOMIC DNA]</scope>
    <source>
        <strain evidence="9 10">JHH-5317</strain>
    </source>
</reference>
<organism evidence="9 10">
    <name type="scientific">Lomentospora prolificans</name>
    <dbReference type="NCBI Taxonomy" id="41688"/>
    <lineage>
        <taxon>Eukaryota</taxon>
        <taxon>Fungi</taxon>
        <taxon>Dikarya</taxon>
        <taxon>Ascomycota</taxon>
        <taxon>Pezizomycotina</taxon>
        <taxon>Sordariomycetes</taxon>
        <taxon>Hypocreomycetidae</taxon>
        <taxon>Microascales</taxon>
        <taxon>Microascaceae</taxon>
        <taxon>Lomentospora</taxon>
    </lineage>
</organism>
<keyword evidence="10" id="KW-1185">Reference proteome</keyword>
<comment type="subcellular location">
    <subcellularLocation>
        <location evidence="7">Membrane</location>
        <topology evidence="7">Multi-pass membrane protein</topology>
    </subcellularLocation>
</comment>
<dbReference type="VEuPathDB" id="FungiDB:jhhlp_002162"/>
<dbReference type="EMBL" id="NLAX01000008">
    <property type="protein sequence ID" value="PKS10411.1"/>
    <property type="molecule type" value="Genomic_DNA"/>
</dbReference>